<dbReference type="InterPro" id="IPR004971">
    <property type="entry name" value="mRNA_G-N7_MeTrfase_dom"/>
</dbReference>
<dbReference type="EMBL" id="JACCJB010000004">
    <property type="protein sequence ID" value="KAF6227894.1"/>
    <property type="molecule type" value="Genomic_DNA"/>
</dbReference>
<dbReference type="AlphaFoldDB" id="A0A8H6CQN6"/>
<feature type="region of interest" description="Disordered" evidence="16">
    <location>
        <begin position="1"/>
        <end position="58"/>
    </location>
</feature>
<keyword evidence="8 15" id="KW-0694">RNA-binding</keyword>
<evidence type="ECO:0000256" key="3">
    <source>
        <dbReference type="ARBA" id="ARBA00011926"/>
    </source>
</evidence>
<dbReference type="GO" id="GO:0005634">
    <property type="term" value="C:nucleus"/>
    <property type="evidence" value="ECO:0007669"/>
    <property type="project" value="UniProtKB-SubCell"/>
</dbReference>
<gene>
    <name evidence="18" type="ORF">HO133_007622</name>
</gene>
<accession>A0A8H6CQN6</accession>
<keyword evidence="10 15" id="KW-0539">Nucleus</keyword>
<feature type="region of interest" description="Disordered" evidence="16">
    <location>
        <begin position="389"/>
        <end position="413"/>
    </location>
</feature>
<feature type="region of interest" description="Disordered" evidence="16">
    <location>
        <begin position="289"/>
        <end position="352"/>
    </location>
</feature>
<proteinExistence type="inferred from homology"/>
<feature type="domain" description="MRNA cap 0 methyltransferase" evidence="17">
    <location>
        <begin position="82"/>
        <end position="534"/>
    </location>
</feature>
<evidence type="ECO:0000256" key="2">
    <source>
        <dbReference type="ARBA" id="ARBA00004123"/>
    </source>
</evidence>
<evidence type="ECO:0000259" key="17">
    <source>
        <dbReference type="PROSITE" id="PS51562"/>
    </source>
</evidence>
<dbReference type="PIRSF" id="PIRSF028762">
    <property type="entry name" value="ABD1"/>
    <property type="match status" value="1"/>
</dbReference>
<dbReference type="GO" id="GO:0004482">
    <property type="term" value="F:mRNA 5'-cap (guanine-N7-)-methyltransferase activity"/>
    <property type="evidence" value="ECO:0007669"/>
    <property type="project" value="UniProtKB-EC"/>
</dbReference>
<keyword evidence="9 15" id="KW-0506">mRNA capping</keyword>
<dbReference type="EC" id="2.1.1.56" evidence="3 15"/>
<evidence type="ECO:0000256" key="9">
    <source>
        <dbReference type="ARBA" id="ARBA00023042"/>
    </source>
</evidence>
<comment type="similarity">
    <text evidence="15">Belongs to the class I-like SAM-binding methyltransferase superfamily. mRNA cap 0 methyltransferase family.</text>
</comment>
<protein>
    <recommendedName>
        <fullName evidence="14 15">mRNA cap guanine-N(7) methyltransferase</fullName>
        <ecNumber evidence="3 15">2.1.1.56</ecNumber>
    </recommendedName>
    <alternativeName>
        <fullName evidence="11 15">mRNA (guanine-N(7))-methyltransferase</fullName>
    </alternativeName>
    <alternativeName>
        <fullName evidence="12 15">mRNA cap methyltransferase</fullName>
    </alternativeName>
</protein>
<evidence type="ECO:0000256" key="16">
    <source>
        <dbReference type="SAM" id="MobiDB-lite"/>
    </source>
</evidence>
<comment type="function">
    <text evidence="1">Responsible for methylating the 5'-cap structure of mRNAs.</text>
</comment>
<evidence type="ECO:0000256" key="8">
    <source>
        <dbReference type="ARBA" id="ARBA00022884"/>
    </source>
</evidence>
<evidence type="ECO:0000313" key="19">
    <source>
        <dbReference type="Proteomes" id="UP000593566"/>
    </source>
</evidence>
<evidence type="ECO:0000256" key="7">
    <source>
        <dbReference type="ARBA" id="ARBA00022691"/>
    </source>
</evidence>
<feature type="compositionally biased region" description="Polar residues" evidence="16">
    <location>
        <begin position="303"/>
        <end position="323"/>
    </location>
</feature>
<evidence type="ECO:0000256" key="14">
    <source>
        <dbReference type="ARBA" id="ARBA00049739"/>
    </source>
</evidence>
<evidence type="ECO:0000256" key="6">
    <source>
        <dbReference type="ARBA" id="ARBA00022679"/>
    </source>
</evidence>
<feature type="compositionally biased region" description="Basic and acidic residues" evidence="16">
    <location>
        <begin position="45"/>
        <end position="58"/>
    </location>
</feature>
<dbReference type="Pfam" id="PF03291">
    <property type="entry name" value="mRNA_G-N7_MeTrfase"/>
    <property type="match status" value="2"/>
</dbReference>
<organism evidence="18 19">
    <name type="scientific">Letharia lupina</name>
    <dbReference type="NCBI Taxonomy" id="560253"/>
    <lineage>
        <taxon>Eukaryota</taxon>
        <taxon>Fungi</taxon>
        <taxon>Dikarya</taxon>
        <taxon>Ascomycota</taxon>
        <taxon>Pezizomycotina</taxon>
        <taxon>Lecanoromycetes</taxon>
        <taxon>OSLEUM clade</taxon>
        <taxon>Lecanoromycetidae</taxon>
        <taxon>Lecanorales</taxon>
        <taxon>Lecanorineae</taxon>
        <taxon>Parmeliaceae</taxon>
        <taxon>Letharia</taxon>
    </lineage>
</organism>
<evidence type="ECO:0000256" key="5">
    <source>
        <dbReference type="ARBA" id="ARBA00022664"/>
    </source>
</evidence>
<sequence length="536" mass="59159">MSSQGTKRPREEDHPPEASRPRKRPGGAARISKADSEAVLQRQQQRAEEDRHAAATRGVEEVVRQHYNAVPQRGREWRKTDSRIKGLRSFNNWIKSTIIHKFSPCESGREPLPLRVLDIGCGKGGDLGKWQQAPQPVELYVGVDPAEVSIDQAKERFLQMRSGGGRASRGGRGGRGGYQGGRPQRTFDAEFFAEDAFTYSLGDIPIIREVGFGPGSRWGPGGGFDVVSMMFCMHYAFENEAKAKGMLANVAGSLKKGGRFLGVAPNSDAIRLGVETFYERQAKAAASNLNGKPRGTVDGKSNAALSSTASRVPASASQETQAPSWKRKAVDEVDGEPTAKKVERSDESNSRTEIAAAINVLTEPPSDPPFNGENFEPEHKKLNDQKIDAAADKKDSRTGSDPESNVPEGDQQPLVAEWGNSIYRVRFPGNTPTDGIFRPPYGWKYSYFLEEAVEEVPEYVVPWEAFRAIAEDYNLELQYRKPFTEVWNEEKDSPVFGPLSERMGVRGRDAGPLLVSDEEMEAASMHSGHRVWGSLY</sequence>
<dbReference type="CDD" id="cd02440">
    <property type="entry name" value="AdoMet_MTases"/>
    <property type="match status" value="1"/>
</dbReference>
<dbReference type="PROSITE" id="PS51562">
    <property type="entry name" value="RNA_CAP0_MT"/>
    <property type="match status" value="1"/>
</dbReference>
<dbReference type="SUPFAM" id="SSF53335">
    <property type="entry name" value="S-adenosyl-L-methionine-dependent methyltransferases"/>
    <property type="match status" value="1"/>
</dbReference>
<keyword evidence="6 15" id="KW-0808">Transferase</keyword>
<dbReference type="PANTHER" id="PTHR12189:SF2">
    <property type="entry name" value="MRNA CAP GUANINE-N7 METHYLTRANSFERASE"/>
    <property type="match status" value="1"/>
</dbReference>
<evidence type="ECO:0000256" key="10">
    <source>
        <dbReference type="ARBA" id="ARBA00023242"/>
    </source>
</evidence>
<feature type="region of interest" description="Disordered" evidence="16">
    <location>
        <begin position="358"/>
        <end position="377"/>
    </location>
</feature>
<keyword evidence="5 15" id="KW-0507">mRNA processing</keyword>
<keyword evidence="4 15" id="KW-0489">Methyltransferase</keyword>
<feature type="compositionally biased region" description="Gly residues" evidence="16">
    <location>
        <begin position="162"/>
        <end position="180"/>
    </location>
</feature>
<comment type="subcellular location">
    <subcellularLocation>
        <location evidence="2 15">Nucleus</location>
    </subcellularLocation>
</comment>
<evidence type="ECO:0000256" key="13">
    <source>
        <dbReference type="ARBA" id="ARBA00044712"/>
    </source>
</evidence>
<dbReference type="PANTHER" id="PTHR12189">
    <property type="entry name" value="MRNA GUANINE-7- METHYLTRANSFERASE"/>
    <property type="match status" value="1"/>
</dbReference>
<dbReference type="Proteomes" id="UP000593566">
    <property type="component" value="Unassembled WGS sequence"/>
</dbReference>
<dbReference type="GeneID" id="59336019"/>
<dbReference type="InterPro" id="IPR016899">
    <property type="entry name" value="mRNA_G-N7_MeTrfase_euk"/>
</dbReference>
<feature type="compositionally biased region" description="Basic and acidic residues" evidence="16">
    <location>
        <begin position="337"/>
        <end position="350"/>
    </location>
</feature>
<dbReference type="InterPro" id="IPR039753">
    <property type="entry name" value="RG7MT1"/>
</dbReference>
<dbReference type="Gene3D" id="3.40.50.150">
    <property type="entry name" value="Vaccinia Virus protein VP39"/>
    <property type="match status" value="2"/>
</dbReference>
<evidence type="ECO:0000313" key="18">
    <source>
        <dbReference type="EMBL" id="KAF6227894.1"/>
    </source>
</evidence>
<feature type="region of interest" description="Disordered" evidence="16">
    <location>
        <begin position="161"/>
        <end position="180"/>
    </location>
</feature>
<evidence type="ECO:0000256" key="4">
    <source>
        <dbReference type="ARBA" id="ARBA00022603"/>
    </source>
</evidence>
<keyword evidence="7 15" id="KW-0949">S-adenosyl-L-methionine</keyword>
<comment type="caution">
    <text evidence="18">The sequence shown here is derived from an EMBL/GenBank/DDBJ whole genome shotgun (WGS) entry which is preliminary data.</text>
</comment>
<feature type="compositionally biased region" description="Basic and acidic residues" evidence="16">
    <location>
        <begin position="389"/>
        <end position="400"/>
    </location>
</feature>
<dbReference type="RefSeq" id="XP_037155828.1">
    <property type="nucleotide sequence ID" value="XM_037298492.1"/>
</dbReference>
<name>A0A8H6CQN6_9LECA</name>
<dbReference type="InterPro" id="IPR029063">
    <property type="entry name" value="SAM-dependent_MTases_sf"/>
</dbReference>
<comment type="catalytic activity">
    <reaction evidence="13">
        <text>a 5'-end (5'-triphosphoguanosine)-ribonucleoside in mRNA + S-adenosyl-L-methionine = a 5'-end (N(7)-methyl 5'-triphosphoguanosine)-ribonucleoside in mRNA + S-adenosyl-L-homocysteine</text>
        <dbReference type="Rhea" id="RHEA:67008"/>
        <dbReference type="Rhea" id="RHEA-COMP:17166"/>
        <dbReference type="Rhea" id="RHEA-COMP:17167"/>
        <dbReference type="ChEBI" id="CHEBI:57856"/>
        <dbReference type="ChEBI" id="CHEBI:59789"/>
        <dbReference type="ChEBI" id="CHEBI:156461"/>
        <dbReference type="ChEBI" id="CHEBI:167617"/>
        <dbReference type="EC" id="2.1.1.56"/>
    </reaction>
</comment>
<feature type="compositionally biased region" description="Basic and acidic residues" evidence="16">
    <location>
        <begin position="8"/>
        <end position="20"/>
    </location>
</feature>
<evidence type="ECO:0000256" key="12">
    <source>
        <dbReference type="ARBA" id="ARBA00033387"/>
    </source>
</evidence>
<reference evidence="18 19" key="1">
    <citation type="journal article" date="2020" name="Genomics">
        <title>Complete, high-quality genomes from long-read metagenomic sequencing of two wolf lichen thalli reveals enigmatic genome architecture.</title>
        <authorList>
            <person name="McKenzie S.K."/>
            <person name="Walston R.F."/>
            <person name="Allen J.L."/>
        </authorList>
    </citation>
    <scope>NUCLEOTIDE SEQUENCE [LARGE SCALE GENOMIC DNA]</scope>
    <source>
        <strain evidence="18">WasteWater1</strain>
    </source>
</reference>
<evidence type="ECO:0000256" key="15">
    <source>
        <dbReference type="PIRNR" id="PIRNR028762"/>
    </source>
</evidence>
<dbReference type="GO" id="GO:0003723">
    <property type="term" value="F:RNA binding"/>
    <property type="evidence" value="ECO:0007669"/>
    <property type="project" value="UniProtKB-KW"/>
</dbReference>
<evidence type="ECO:0000256" key="11">
    <source>
        <dbReference type="ARBA" id="ARBA00032772"/>
    </source>
</evidence>
<keyword evidence="19" id="KW-1185">Reference proteome</keyword>
<evidence type="ECO:0000256" key="1">
    <source>
        <dbReference type="ARBA" id="ARBA00003378"/>
    </source>
</evidence>